<accession>A0A4Y2AXE7</accession>
<keyword evidence="2" id="KW-1185">Reference proteome</keyword>
<dbReference type="Proteomes" id="UP000499080">
    <property type="component" value="Unassembled WGS sequence"/>
</dbReference>
<gene>
    <name evidence="1" type="ORF">AVEN_117179_1</name>
</gene>
<dbReference type="AlphaFoldDB" id="A0A4Y2AXE7"/>
<comment type="caution">
    <text evidence="1">The sequence shown here is derived from an EMBL/GenBank/DDBJ whole genome shotgun (WGS) entry which is preliminary data.</text>
</comment>
<name>A0A4Y2AXE7_ARAVE</name>
<protein>
    <submittedName>
        <fullName evidence="1">Uncharacterized protein</fullName>
    </submittedName>
</protein>
<evidence type="ECO:0000313" key="1">
    <source>
        <dbReference type="EMBL" id="GBL84413.1"/>
    </source>
</evidence>
<dbReference type="EMBL" id="BGPR01000037">
    <property type="protein sequence ID" value="GBL84413.1"/>
    <property type="molecule type" value="Genomic_DNA"/>
</dbReference>
<reference evidence="1 2" key="1">
    <citation type="journal article" date="2019" name="Sci. Rep.">
        <title>Orb-weaving spider Araneus ventricosus genome elucidates the spidroin gene catalogue.</title>
        <authorList>
            <person name="Kono N."/>
            <person name="Nakamura H."/>
            <person name="Ohtoshi R."/>
            <person name="Moran D.A.P."/>
            <person name="Shinohara A."/>
            <person name="Yoshida Y."/>
            <person name="Fujiwara M."/>
            <person name="Mori M."/>
            <person name="Tomita M."/>
            <person name="Arakawa K."/>
        </authorList>
    </citation>
    <scope>NUCLEOTIDE SEQUENCE [LARGE SCALE GENOMIC DNA]</scope>
</reference>
<evidence type="ECO:0000313" key="2">
    <source>
        <dbReference type="Proteomes" id="UP000499080"/>
    </source>
</evidence>
<organism evidence="1 2">
    <name type="scientific">Araneus ventricosus</name>
    <name type="common">Orbweaver spider</name>
    <name type="synonym">Epeira ventricosa</name>
    <dbReference type="NCBI Taxonomy" id="182803"/>
    <lineage>
        <taxon>Eukaryota</taxon>
        <taxon>Metazoa</taxon>
        <taxon>Ecdysozoa</taxon>
        <taxon>Arthropoda</taxon>
        <taxon>Chelicerata</taxon>
        <taxon>Arachnida</taxon>
        <taxon>Araneae</taxon>
        <taxon>Araneomorphae</taxon>
        <taxon>Entelegynae</taxon>
        <taxon>Araneoidea</taxon>
        <taxon>Araneidae</taxon>
        <taxon>Araneus</taxon>
    </lineage>
</organism>
<proteinExistence type="predicted"/>
<sequence>MITKKDLQKSNFPRAKTDLLTFPHFHHMCLFEDSVTHCFLALMVQNRNIIGRSKILQWDQPRRDDISNEKDDIGLVERKQQ</sequence>